<feature type="compositionally biased region" description="Basic and acidic residues" evidence="1">
    <location>
        <begin position="21"/>
        <end position="50"/>
    </location>
</feature>
<gene>
    <name evidence="2" type="ORF">D1970_05675</name>
</gene>
<evidence type="ECO:0000313" key="2">
    <source>
        <dbReference type="EMBL" id="RID86745.1"/>
    </source>
</evidence>
<feature type="compositionally biased region" description="Basic and acidic residues" evidence="1">
    <location>
        <begin position="62"/>
        <end position="71"/>
    </location>
</feature>
<evidence type="ECO:0000256" key="1">
    <source>
        <dbReference type="SAM" id="MobiDB-lite"/>
    </source>
</evidence>
<evidence type="ECO:0008006" key="4">
    <source>
        <dbReference type="Google" id="ProtNLM"/>
    </source>
</evidence>
<organism evidence="2 3">
    <name type="scientific">Mesobacillus zeae</name>
    <dbReference type="NCBI Taxonomy" id="1917180"/>
    <lineage>
        <taxon>Bacteria</taxon>
        <taxon>Bacillati</taxon>
        <taxon>Bacillota</taxon>
        <taxon>Bacilli</taxon>
        <taxon>Bacillales</taxon>
        <taxon>Bacillaceae</taxon>
        <taxon>Mesobacillus</taxon>
    </lineage>
</organism>
<dbReference type="OrthoDB" id="1954422at2"/>
<dbReference type="RefSeq" id="WP_119111925.1">
    <property type="nucleotide sequence ID" value="NZ_CBCSEO010000006.1"/>
</dbReference>
<name>A0A398B9T6_9BACI</name>
<proteinExistence type="predicted"/>
<protein>
    <recommendedName>
        <fullName evidence="4">Nuclear transport factor 2 family protein</fullName>
    </recommendedName>
</protein>
<feature type="region of interest" description="Disordered" evidence="1">
    <location>
        <begin position="18"/>
        <end position="71"/>
    </location>
</feature>
<dbReference type="Proteomes" id="UP000265816">
    <property type="component" value="Unassembled WGS sequence"/>
</dbReference>
<accession>A0A398B9T6</accession>
<dbReference type="PROSITE" id="PS51257">
    <property type="entry name" value="PROKAR_LIPOPROTEIN"/>
    <property type="match status" value="1"/>
</dbReference>
<dbReference type="EMBL" id="QWVT01000011">
    <property type="protein sequence ID" value="RID86745.1"/>
    <property type="molecule type" value="Genomic_DNA"/>
</dbReference>
<keyword evidence="3" id="KW-1185">Reference proteome</keyword>
<sequence>MKKLVMLATALGLLLTGCGSDEEKAAKPAKEETAAKTEVKKEEAKPEAAKEASSSENSDAEESIKKDLLESMKYAEEENMDQYLDTLLISPEDKELTKTQMGPIFEKTELEYKLESMKVLESSADSAKVEVVQTTVAKEVTDNFQFKDNRVTGIHTMKLDNGKWKTAGTEVKNVEYME</sequence>
<dbReference type="AlphaFoldDB" id="A0A398B9T6"/>
<reference evidence="2 3" key="1">
    <citation type="submission" date="2018-08" db="EMBL/GenBank/DDBJ databases">
        <title>Bacillus jemisoniae sp. nov., Bacillus chryseoplanitiae sp. nov., Bacillus resnikiae sp. nov., and Bacillus frankliniae sp. nov., isolated from Viking spacecraft and associated surfaces.</title>
        <authorList>
            <person name="Seuylemezian A."/>
            <person name="Vaishampayan P."/>
        </authorList>
    </citation>
    <scope>NUCLEOTIDE SEQUENCE [LARGE SCALE GENOMIC DNA]</scope>
    <source>
        <strain evidence="2 3">JJ-247</strain>
    </source>
</reference>
<evidence type="ECO:0000313" key="3">
    <source>
        <dbReference type="Proteomes" id="UP000265816"/>
    </source>
</evidence>
<comment type="caution">
    <text evidence="2">The sequence shown here is derived from an EMBL/GenBank/DDBJ whole genome shotgun (WGS) entry which is preliminary data.</text>
</comment>